<evidence type="ECO:0000256" key="1">
    <source>
        <dbReference type="SAM" id="Phobius"/>
    </source>
</evidence>
<name>A0A4Q7CLV5_9STAP</name>
<evidence type="ECO:0000313" key="3">
    <source>
        <dbReference type="EMBL" id="RZI00274.1"/>
    </source>
</evidence>
<dbReference type="OrthoDB" id="9789291at2"/>
<feature type="transmembrane region" description="Helical" evidence="1">
    <location>
        <begin position="214"/>
        <end position="237"/>
    </location>
</feature>
<evidence type="ECO:0000313" key="4">
    <source>
        <dbReference type="Proteomes" id="UP000293854"/>
    </source>
</evidence>
<feature type="transmembrane region" description="Helical" evidence="1">
    <location>
        <begin position="45"/>
        <end position="61"/>
    </location>
</feature>
<dbReference type="InterPro" id="IPR010627">
    <property type="entry name" value="Prepilin_pept_A24_N"/>
</dbReference>
<organism evidence="3 4">
    <name type="scientific">Staphylococcus condimenti</name>
    <dbReference type="NCBI Taxonomy" id="70255"/>
    <lineage>
        <taxon>Bacteria</taxon>
        <taxon>Bacillati</taxon>
        <taxon>Bacillota</taxon>
        <taxon>Bacilli</taxon>
        <taxon>Bacillales</taxon>
        <taxon>Staphylococcaceae</taxon>
        <taxon>Staphylococcus</taxon>
    </lineage>
</organism>
<protein>
    <submittedName>
        <fullName evidence="3">Prepilin peptidase</fullName>
    </submittedName>
</protein>
<dbReference type="PANTHER" id="PTHR30487">
    <property type="entry name" value="TYPE 4 PREPILIN-LIKE PROTEINS LEADER PEPTIDE-PROCESSING ENZYME"/>
    <property type="match status" value="1"/>
</dbReference>
<dbReference type="GO" id="GO:0006465">
    <property type="term" value="P:signal peptide processing"/>
    <property type="evidence" value="ECO:0007669"/>
    <property type="project" value="TreeGrafter"/>
</dbReference>
<sequence length="238" mass="27710">MHILSFIFSGVFCVVLESFLLQLCHVSKLDFSYLRLRSKCENCSHVLRFVDLIPIFSFIFLKGKCHYCKKNIPFIHLLGELAAILPVILIYNHLLSLSSTLFVASYLLLLTAALYDIQTYSIPLHFILIMYIVIIVLSNHIFIDQISLIILLHLLFIFSKSSIGYGDIAIFSLFTLVTPYQFFYLLFCITFILAGIFSFFIIRIFKKKITKVPLIPYIFLSFLCISIFYPILVRYFYI</sequence>
<dbReference type="GO" id="GO:0004190">
    <property type="term" value="F:aspartic-type endopeptidase activity"/>
    <property type="evidence" value="ECO:0007669"/>
    <property type="project" value="TreeGrafter"/>
</dbReference>
<keyword evidence="1" id="KW-0472">Membrane</keyword>
<gene>
    <name evidence="3" type="ORF">EIG99_11975</name>
</gene>
<dbReference type="PANTHER" id="PTHR30487:SF0">
    <property type="entry name" value="PREPILIN LEADER PEPTIDASE_N-METHYLTRANSFERASE-RELATED"/>
    <property type="match status" value="1"/>
</dbReference>
<reference evidence="3 4" key="1">
    <citation type="submission" date="2018-11" db="EMBL/GenBank/DDBJ databases">
        <title>Genomic profiling of Staphylococcus species from a Poultry farm system in KwaZulu-Natal, South Africa.</title>
        <authorList>
            <person name="Amoako D.G."/>
            <person name="Somboro A.M."/>
            <person name="Abia A.L.K."/>
            <person name="Bester L.A."/>
            <person name="Essack S.Y."/>
        </authorList>
    </citation>
    <scope>NUCLEOTIDE SEQUENCE [LARGE SCALE GENOMIC DNA]</scope>
    <source>
        <strain evidence="3 4">SA11</strain>
    </source>
</reference>
<dbReference type="Pfam" id="PF06750">
    <property type="entry name" value="A24_N_bact"/>
    <property type="match status" value="1"/>
</dbReference>
<accession>A0A4Q7CLV5</accession>
<feature type="domain" description="Prepilin peptidase A24 N-terminal" evidence="2">
    <location>
        <begin position="11"/>
        <end position="92"/>
    </location>
</feature>
<feature type="transmembrane region" description="Helical" evidence="1">
    <location>
        <begin position="6"/>
        <end position="24"/>
    </location>
</feature>
<feature type="transmembrane region" description="Helical" evidence="1">
    <location>
        <begin position="182"/>
        <end position="202"/>
    </location>
</feature>
<keyword evidence="1" id="KW-1133">Transmembrane helix</keyword>
<feature type="transmembrane region" description="Helical" evidence="1">
    <location>
        <begin position="150"/>
        <end position="176"/>
    </location>
</feature>
<evidence type="ECO:0000259" key="2">
    <source>
        <dbReference type="Pfam" id="PF06750"/>
    </source>
</evidence>
<comment type="caution">
    <text evidence="3">The sequence shown here is derived from an EMBL/GenBank/DDBJ whole genome shotgun (WGS) entry which is preliminary data.</text>
</comment>
<keyword evidence="1" id="KW-0812">Transmembrane</keyword>
<feature type="transmembrane region" description="Helical" evidence="1">
    <location>
        <begin position="73"/>
        <end position="94"/>
    </location>
</feature>
<dbReference type="GO" id="GO:0005886">
    <property type="term" value="C:plasma membrane"/>
    <property type="evidence" value="ECO:0007669"/>
    <property type="project" value="TreeGrafter"/>
</dbReference>
<dbReference type="EMBL" id="RQTE01000310">
    <property type="protein sequence ID" value="RZI00274.1"/>
    <property type="molecule type" value="Genomic_DNA"/>
</dbReference>
<dbReference type="Proteomes" id="UP000293854">
    <property type="component" value="Unassembled WGS sequence"/>
</dbReference>
<dbReference type="InterPro" id="IPR050882">
    <property type="entry name" value="Prepilin_peptidase/N-MTase"/>
</dbReference>
<feature type="transmembrane region" description="Helical" evidence="1">
    <location>
        <begin position="124"/>
        <end position="143"/>
    </location>
</feature>
<dbReference type="AlphaFoldDB" id="A0A4Q7CLV5"/>
<proteinExistence type="predicted"/>